<dbReference type="Proteomes" id="UP001497512">
    <property type="component" value="Chromosome 9"/>
</dbReference>
<dbReference type="PANTHER" id="PTHR46992">
    <property type="entry name" value="GYF DOMAIN-CONTAINING PROTEIN"/>
    <property type="match status" value="1"/>
</dbReference>
<feature type="domain" description="GYF" evidence="1">
    <location>
        <begin position="38"/>
        <end position="95"/>
    </location>
</feature>
<dbReference type="SMART" id="SM00444">
    <property type="entry name" value="GYF"/>
    <property type="match status" value="1"/>
</dbReference>
<proteinExistence type="predicted"/>
<keyword evidence="3" id="KW-1185">Reference proteome</keyword>
<reference evidence="2" key="1">
    <citation type="submission" date="2024-02" db="EMBL/GenBank/DDBJ databases">
        <authorList>
            <consortium name="ELIXIR-Norway"/>
            <consortium name="Elixir Norway"/>
        </authorList>
    </citation>
    <scope>NUCLEOTIDE SEQUENCE</scope>
</reference>
<evidence type="ECO:0000259" key="1">
    <source>
        <dbReference type="PROSITE" id="PS50829"/>
    </source>
</evidence>
<gene>
    <name evidence="2" type="ORF">CSSPTR1EN2_LOCUS23490</name>
</gene>
<dbReference type="Pfam" id="PF02213">
    <property type="entry name" value="GYF"/>
    <property type="match status" value="1"/>
</dbReference>
<dbReference type="Gene3D" id="3.30.1490.40">
    <property type="match status" value="1"/>
</dbReference>
<name>A0ABP0V567_9BRYO</name>
<evidence type="ECO:0000313" key="3">
    <source>
        <dbReference type="Proteomes" id="UP001497512"/>
    </source>
</evidence>
<dbReference type="EMBL" id="OZ019901">
    <property type="protein sequence ID" value="CAK9237090.1"/>
    <property type="molecule type" value="Genomic_DNA"/>
</dbReference>
<dbReference type="PROSITE" id="PS50829">
    <property type="entry name" value="GYF"/>
    <property type="match status" value="1"/>
</dbReference>
<accession>A0ABP0V567</accession>
<dbReference type="SUPFAM" id="SSF55277">
    <property type="entry name" value="GYF domain"/>
    <property type="match status" value="1"/>
</dbReference>
<dbReference type="InterPro" id="IPR003169">
    <property type="entry name" value="GYF"/>
</dbReference>
<dbReference type="InterPro" id="IPR035445">
    <property type="entry name" value="GYF-like_dom_sf"/>
</dbReference>
<sequence length="381" mass="42290">MSTSVAAVGAKARKLSCQLSEQNAATKVAASPQGATEELSIFYKDPQGDIQGPVMRVDIIDWFEAGFFSTGEICRFFQRHTVCAIQSSDATSEAQAMPPPQRLLLVGIQEFPRSKLQALEVKCQMSTEMHVSDPANYSLPKLCSQSLQCQEYEEQKASLVGTTLQSSRSYNGPCFALSSAIIIMGKPVWSAATWNLICMSRPLTLFHPGLFDLHYYLVLQPFSIYIRDFFKQASSDAAAPATTAPATSSNRRVSEEQLDLPWQTTSTDEMWIPGVWEVNESDQFVPRKAPIAIPAYTSIQQIRDYAPCQIGDRNPRTPTPCQAERHNNIPAFTEEQVHEDAIQMHQEQSRPEQEASLTCILKSPVSLPFEVLGSSLVIDDM</sequence>
<protein>
    <recommendedName>
        <fullName evidence="1">GYF domain-containing protein</fullName>
    </recommendedName>
</protein>
<organism evidence="2 3">
    <name type="scientific">Sphagnum troendelagicum</name>
    <dbReference type="NCBI Taxonomy" id="128251"/>
    <lineage>
        <taxon>Eukaryota</taxon>
        <taxon>Viridiplantae</taxon>
        <taxon>Streptophyta</taxon>
        <taxon>Embryophyta</taxon>
        <taxon>Bryophyta</taxon>
        <taxon>Sphagnophytina</taxon>
        <taxon>Sphagnopsida</taxon>
        <taxon>Sphagnales</taxon>
        <taxon>Sphagnaceae</taxon>
        <taxon>Sphagnum</taxon>
    </lineage>
</organism>
<evidence type="ECO:0000313" key="2">
    <source>
        <dbReference type="EMBL" id="CAK9237090.1"/>
    </source>
</evidence>
<dbReference type="PANTHER" id="PTHR46992:SF1">
    <property type="entry name" value="GYF DOMAIN-CONTAINING PROTEIN"/>
    <property type="match status" value="1"/>
</dbReference>